<dbReference type="CDD" id="cd06267">
    <property type="entry name" value="PBP1_LacI_sugar_binding-like"/>
    <property type="match status" value="1"/>
</dbReference>
<evidence type="ECO:0000256" key="4">
    <source>
        <dbReference type="SAM" id="MobiDB-lite"/>
    </source>
</evidence>
<dbReference type="Gene3D" id="3.40.50.2300">
    <property type="match status" value="2"/>
</dbReference>
<protein>
    <submittedName>
        <fullName evidence="6">LacI family transcriptional regulator</fullName>
    </submittedName>
</protein>
<dbReference type="RefSeq" id="WP_033519226.1">
    <property type="nucleotide sequence ID" value="NZ_CAUPKV010000001.1"/>
</dbReference>
<dbReference type="EMBL" id="JGZO01000003">
    <property type="protein sequence ID" value="KFI95394.1"/>
    <property type="molecule type" value="Genomic_DNA"/>
</dbReference>
<name>A0A087DIP4_9BIFI</name>
<feature type="domain" description="HTH lacI-type" evidence="5">
    <location>
        <begin position="3"/>
        <end position="57"/>
    </location>
</feature>
<organism evidence="6 7">
    <name type="scientific">Bifidobacterium scardovii</name>
    <dbReference type="NCBI Taxonomy" id="158787"/>
    <lineage>
        <taxon>Bacteria</taxon>
        <taxon>Bacillati</taxon>
        <taxon>Actinomycetota</taxon>
        <taxon>Actinomycetes</taxon>
        <taxon>Bifidobacteriales</taxon>
        <taxon>Bifidobacteriaceae</taxon>
        <taxon>Bifidobacterium</taxon>
    </lineage>
</organism>
<dbReference type="PROSITE" id="PS50932">
    <property type="entry name" value="HTH_LACI_2"/>
    <property type="match status" value="1"/>
</dbReference>
<dbReference type="PANTHER" id="PTHR30146">
    <property type="entry name" value="LACI-RELATED TRANSCRIPTIONAL REPRESSOR"/>
    <property type="match status" value="1"/>
</dbReference>
<dbReference type="AlphaFoldDB" id="A0A087DIP4"/>
<keyword evidence="2" id="KW-0238">DNA-binding</keyword>
<dbReference type="Proteomes" id="UP000029033">
    <property type="component" value="Unassembled WGS sequence"/>
</dbReference>
<keyword evidence="3" id="KW-0804">Transcription</keyword>
<dbReference type="PANTHER" id="PTHR30146:SF155">
    <property type="entry name" value="ALANINE RACEMASE"/>
    <property type="match status" value="1"/>
</dbReference>
<reference evidence="6 7" key="1">
    <citation type="submission" date="2014-03" db="EMBL/GenBank/DDBJ databases">
        <title>Genomics of Bifidobacteria.</title>
        <authorList>
            <person name="Ventura M."/>
            <person name="Milani C."/>
            <person name="Lugli G.A."/>
        </authorList>
    </citation>
    <scope>NUCLEOTIDE SEQUENCE [LARGE SCALE GENOMIC DNA]</scope>
    <source>
        <strain evidence="6 7">LMG 21589</strain>
    </source>
</reference>
<dbReference type="GO" id="GO:0000976">
    <property type="term" value="F:transcription cis-regulatory region binding"/>
    <property type="evidence" value="ECO:0007669"/>
    <property type="project" value="TreeGrafter"/>
</dbReference>
<dbReference type="InterPro" id="IPR000843">
    <property type="entry name" value="HTH_LacI"/>
</dbReference>
<dbReference type="CDD" id="cd01392">
    <property type="entry name" value="HTH_LacI"/>
    <property type="match status" value="1"/>
</dbReference>
<dbReference type="InterPro" id="IPR046335">
    <property type="entry name" value="LacI/GalR-like_sensor"/>
</dbReference>
<dbReference type="InterPro" id="IPR010982">
    <property type="entry name" value="Lambda_DNA-bd_dom_sf"/>
</dbReference>
<dbReference type="OrthoDB" id="4268837at2"/>
<dbReference type="Pfam" id="PF13377">
    <property type="entry name" value="Peripla_BP_3"/>
    <property type="match status" value="1"/>
</dbReference>
<feature type="region of interest" description="Disordered" evidence="4">
    <location>
        <begin position="321"/>
        <end position="341"/>
    </location>
</feature>
<evidence type="ECO:0000313" key="6">
    <source>
        <dbReference type="EMBL" id="KFI95394.1"/>
    </source>
</evidence>
<dbReference type="InterPro" id="IPR028082">
    <property type="entry name" value="Peripla_BP_I"/>
</dbReference>
<dbReference type="Pfam" id="PF00356">
    <property type="entry name" value="LacI"/>
    <property type="match status" value="1"/>
</dbReference>
<dbReference type="SUPFAM" id="SSF47413">
    <property type="entry name" value="lambda repressor-like DNA-binding domains"/>
    <property type="match status" value="1"/>
</dbReference>
<evidence type="ECO:0000313" key="7">
    <source>
        <dbReference type="Proteomes" id="UP000029033"/>
    </source>
</evidence>
<proteinExistence type="predicted"/>
<dbReference type="SUPFAM" id="SSF53822">
    <property type="entry name" value="Periplasmic binding protein-like I"/>
    <property type="match status" value="1"/>
</dbReference>
<evidence type="ECO:0000256" key="3">
    <source>
        <dbReference type="ARBA" id="ARBA00023163"/>
    </source>
</evidence>
<keyword evidence="7" id="KW-1185">Reference proteome</keyword>
<evidence type="ECO:0000259" key="5">
    <source>
        <dbReference type="PROSITE" id="PS50932"/>
    </source>
</evidence>
<sequence>MRPTIADVAREAGVTKGTVSHVYNGHRPISAPTKERVRAAAKKLGWVPNANASALAGHHTNAVGLVLHKNPDALAVDTFFPVFISGMQAELSQRQVMLAMQVVDSQSAEERAYRSMAHGRADGVVVLDIHRKDWRIPFLAKLRLPAVLMDVPRDYPGFTAVRIDSGRSMEELVDHLRAQGHTRIAHVSGPLDYVHAYERAAAYVRTIGNKELLRQGDFTAQSGRRLTSELLSLSYPPTAIIYSNNVMAIAGQSYAQEQGLRIPEDLALAGFEDDEICAHLNPPLTSVDTGPAERGRLAAQQLVQVVAETFPESVTAPAPVIRYRGSTEGKSPPGDCDPRDV</sequence>
<dbReference type="STRING" id="158787.BSCA_1358"/>
<dbReference type="Gene3D" id="1.10.260.40">
    <property type="entry name" value="lambda repressor-like DNA-binding domains"/>
    <property type="match status" value="1"/>
</dbReference>
<accession>A0A087DIP4</accession>
<keyword evidence="1" id="KW-0805">Transcription regulation</keyword>
<dbReference type="SMART" id="SM00354">
    <property type="entry name" value="HTH_LACI"/>
    <property type="match status" value="1"/>
</dbReference>
<dbReference type="eggNOG" id="COG1609">
    <property type="taxonomic scope" value="Bacteria"/>
</dbReference>
<dbReference type="GeneID" id="85165485"/>
<gene>
    <name evidence="6" type="ORF">BSCA_1358</name>
</gene>
<evidence type="ECO:0000256" key="2">
    <source>
        <dbReference type="ARBA" id="ARBA00023125"/>
    </source>
</evidence>
<dbReference type="GO" id="GO:0003700">
    <property type="term" value="F:DNA-binding transcription factor activity"/>
    <property type="evidence" value="ECO:0007669"/>
    <property type="project" value="TreeGrafter"/>
</dbReference>
<comment type="caution">
    <text evidence="6">The sequence shown here is derived from an EMBL/GenBank/DDBJ whole genome shotgun (WGS) entry which is preliminary data.</text>
</comment>
<evidence type="ECO:0000256" key="1">
    <source>
        <dbReference type="ARBA" id="ARBA00023015"/>
    </source>
</evidence>